<protein>
    <submittedName>
        <fullName evidence="1">Uncharacterized protein</fullName>
    </submittedName>
</protein>
<accession>A0A0B6ZUP5</accession>
<sequence length="59" mass="6652">KHTPHSAPDASWQEISVQPKVLQMQAHSAGIGDCRRNQTERPIKKVIIFDAQTMKAQEL</sequence>
<dbReference type="AlphaFoldDB" id="A0A0B6ZUP5"/>
<evidence type="ECO:0000313" key="1">
    <source>
        <dbReference type="EMBL" id="CEK72354.1"/>
    </source>
</evidence>
<feature type="non-terminal residue" evidence="1">
    <location>
        <position position="1"/>
    </location>
</feature>
<proteinExistence type="predicted"/>
<gene>
    <name evidence="1" type="primary">ORF82043</name>
</gene>
<organism evidence="1">
    <name type="scientific">Arion vulgaris</name>
    <dbReference type="NCBI Taxonomy" id="1028688"/>
    <lineage>
        <taxon>Eukaryota</taxon>
        <taxon>Metazoa</taxon>
        <taxon>Spiralia</taxon>
        <taxon>Lophotrochozoa</taxon>
        <taxon>Mollusca</taxon>
        <taxon>Gastropoda</taxon>
        <taxon>Heterobranchia</taxon>
        <taxon>Euthyneura</taxon>
        <taxon>Panpulmonata</taxon>
        <taxon>Eupulmonata</taxon>
        <taxon>Stylommatophora</taxon>
        <taxon>Helicina</taxon>
        <taxon>Arionoidea</taxon>
        <taxon>Arionidae</taxon>
        <taxon>Arion</taxon>
    </lineage>
</organism>
<reference evidence="1" key="1">
    <citation type="submission" date="2014-12" db="EMBL/GenBank/DDBJ databases">
        <title>Insight into the proteome of Arion vulgaris.</title>
        <authorList>
            <person name="Aradska J."/>
            <person name="Bulat T."/>
            <person name="Smidak R."/>
            <person name="Sarate P."/>
            <person name="Gangsoo J."/>
            <person name="Sialana F."/>
            <person name="Bilban M."/>
            <person name="Lubec G."/>
        </authorList>
    </citation>
    <scope>NUCLEOTIDE SEQUENCE</scope>
    <source>
        <tissue evidence="1">Skin</tissue>
    </source>
</reference>
<name>A0A0B6ZUP5_9EUPU</name>
<dbReference type="EMBL" id="HACG01025489">
    <property type="protein sequence ID" value="CEK72354.1"/>
    <property type="molecule type" value="Transcribed_RNA"/>
</dbReference>